<organism evidence="5 6">
    <name type="scientific">Paradevosia shaoguanensis</name>
    <dbReference type="NCBI Taxonomy" id="1335043"/>
    <lineage>
        <taxon>Bacteria</taxon>
        <taxon>Pseudomonadati</taxon>
        <taxon>Pseudomonadota</taxon>
        <taxon>Alphaproteobacteria</taxon>
        <taxon>Hyphomicrobiales</taxon>
        <taxon>Devosiaceae</taxon>
        <taxon>Paradevosia</taxon>
    </lineage>
</organism>
<keyword evidence="2" id="KW-0328">Glycosyltransferase</keyword>
<protein>
    <submittedName>
        <fullName evidence="5">Glycosyltransferase family 2 protein</fullName>
    </submittedName>
</protein>
<evidence type="ECO:0000256" key="3">
    <source>
        <dbReference type="ARBA" id="ARBA00022679"/>
    </source>
</evidence>
<comment type="similarity">
    <text evidence="1">Belongs to the glycosyltransferase 2 family.</text>
</comment>
<dbReference type="SUPFAM" id="SSF53448">
    <property type="entry name" value="Nucleotide-diphospho-sugar transferases"/>
    <property type="match status" value="1"/>
</dbReference>
<evidence type="ECO:0000256" key="1">
    <source>
        <dbReference type="ARBA" id="ARBA00006739"/>
    </source>
</evidence>
<dbReference type="InterPro" id="IPR029044">
    <property type="entry name" value="Nucleotide-diphossugar_trans"/>
</dbReference>
<dbReference type="InterPro" id="IPR001173">
    <property type="entry name" value="Glyco_trans_2-like"/>
</dbReference>
<dbReference type="CDD" id="cd04186">
    <property type="entry name" value="GT_2_like_c"/>
    <property type="match status" value="1"/>
</dbReference>
<dbReference type="RefSeq" id="WP_281734945.1">
    <property type="nucleotide sequence ID" value="NZ_JAKETQ010000001.1"/>
</dbReference>
<dbReference type="GO" id="GO:0016757">
    <property type="term" value="F:glycosyltransferase activity"/>
    <property type="evidence" value="ECO:0007669"/>
    <property type="project" value="UniProtKB-KW"/>
</dbReference>
<dbReference type="Gene3D" id="3.90.550.10">
    <property type="entry name" value="Spore Coat Polysaccharide Biosynthesis Protein SpsA, Chain A"/>
    <property type="match status" value="1"/>
</dbReference>
<dbReference type="EMBL" id="JALAZD010000001">
    <property type="protein sequence ID" value="MCI0125833.1"/>
    <property type="molecule type" value="Genomic_DNA"/>
</dbReference>
<sequence length="317" mass="34767">MAASRTAVIVLNWNGAGDTERCLESLLRLAADDFSIFVCDNASSDDSVARLRAWQQDHLPALNALRATGIEMRLIETGGNLGYAGGNNVGLRVALAEGFSSFWILNNDCEPEPDSLCWLRRRLAEDPAIGLCGSTLVYAHDRQRVQALGGGSFSWLKGRGAAIGGLSDARLTIDQTSVERRLSFVNGASMLVTRAFIEAVGLMSEDYFLYWEELDWAARSGGRFRLGYAPQSIVRHKVGASIGTSDFGWGSALSVYYLTRNRVRFCWRHSRWSLPFVYADIARQVARQCVTGNWPRARLLARAMAGFPFASATGGIA</sequence>
<feature type="domain" description="Glycosyltransferase 2-like" evidence="4">
    <location>
        <begin position="8"/>
        <end position="142"/>
    </location>
</feature>
<evidence type="ECO:0000313" key="5">
    <source>
        <dbReference type="EMBL" id="MCI0125833.1"/>
    </source>
</evidence>
<evidence type="ECO:0000256" key="2">
    <source>
        <dbReference type="ARBA" id="ARBA00022676"/>
    </source>
</evidence>
<keyword evidence="6" id="KW-1185">Reference proteome</keyword>
<reference evidence="5" key="1">
    <citation type="submission" date="2022-03" db="EMBL/GenBank/DDBJ databases">
        <title>The complete genome sequence of a Methyloterrigena soli.</title>
        <authorList>
            <person name="Zi Z."/>
        </authorList>
    </citation>
    <scope>NUCLEOTIDE SEQUENCE</scope>
    <source>
        <strain evidence="5">M48</strain>
    </source>
</reference>
<keyword evidence="3" id="KW-0808">Transferase</keyword>
<comment type="caution">
    <text evidence="5">The sequence shown here is derived from an EMBL/GenBank/DDBJ whole genome shotgun (WGS) entry which is preliminary data.</text>
</comment>
<dbReference type="Pfam" id="PF00535">
    <property type="entry name" value="Glycos_transf_2"/>
    <property type="match status" value="1"/>
</dbReference>
<name>A0AA41UA01_9HYPH</name>
<proteinExistence type="inferred from homology"/>
<dbReference type="PANTHER" id="PTHR43179">
    <property type="entry name" value="RHAMNOSYLTRANSFERASE WBBL"/>
    <property type="match status" value="1"/>
</dbReference>
<dbReference type="PANTHER" id="PTHR43179:SF12">
    <property type="entry name" value="GALACTOFURANOSYLTRANSFERASE GLFT2"/>
    <property type="match status" value="1"/>
</dbReference>
<accession>A0AA41UA01</accession>
<dbReference type="AlphaFoldDB" id="A0AA41UA01"/>
<gene>
    <name evidence="5" type="ORF">ML536_03220</name>
</gene>
<dbReference type="Proteomes" id="UP001156140">
    <property type="component" value="Unassembled WGS sequence"/>
</dbReference>
<evidence type="ECO:0000259" key="4">
    <source>
        <dbReference type="Pfam" id="PF00535"/>
    </source>
</evidence>
<evidence type="ECO:0000313" key="6">
    <source>
        <dbReference type="Proteomes" id="UP001156140"/>
    </source>
</evidence>